<sequence length="251" mass="27154">MPRIGALRPRDGSTPPVFCAPGARKAAADPRGPAFGPGPPRHRPGNVRVEVRPDDAGRVPCEDQGVTKDNGRQIVAEQLYATLKTNHGDIEVRLLPNHAPKTVRNFVELAQGEREWTHPATGEKSTKKLYDGTVFHRVISGFMIQGGDPLGNGTGGPGYQFEDEFHPDLAFDKPYLLAMANAGPGTNGSQFFITVSPTAWLTRKHTIFGEVTDAASQKVVDTIATTQTNPRTDRPVNDVVIESVVVQSREG</sequence>
<dbReference type="Pfam" id="PF00160">
    <property type="entry name" value="Pro_isomerase"/>
    <property type="match status" value="1"/>
</dbReference>
<reference evidence="8" key="1">
    <citation type="journal article" date="2019" name="Int. J. Syst. Evol. Microbiol.">
        <title>The Global Catalogue of Microorganisms (GCM) 10K type strain sequencing project: providing services to taxonomists for standard genome sequencing and annotation.</title>
        <authorList>
            <consortium name="The Broad Institute Genomics Platform"/>
            <consortium name="The Broad Institute Genome Sequencing Center for Infectious Disease"/>
            <person name="Wu L."/>
            <person name="Ma J."/>
        </authorList>
    </citation>
    <scope>NUCLEOTIDE SEQUENCE [LARGE SCALE GENOMIC DNA]</scope>
    <source>
        <strain evidence="8">JCM 16578</strain>
    </source>
</reference>
<evidence type="ECO:0000313" key="7">
    <source>
        <dbReference type="EMBL" id="GAA3867345.1"/>
    </source>
</evidence>
<dbReference type="InterPro" id="IPR029000">
    <property type="entry name" value="Cyclophilin-like_dom_sf"/>
</dbReference>
<feature type="domain" description="PPIase cyclophilin-type" evidence="6">
    <location>
        <begin position="85"/>
        <end position="246"/>
    </location>
</feature>
<comment type="function">
    <text evidence="1 4">PPIases accelerate the folding of proteins. It catalyzes the cis-trans isomerization of proline imidic peptide bonds in oligopeptides.</text>
</comment>
<keyword evidence="3 4" id="KW-0413">Isomerase</keyword>
<evidence type="ECO:0000256" key="3">
    <source>
        <dbReference type="ARBA" id="ARBA00023235"/>
    </source>
</evidence>
<dbReference type="PANTHER" id="PTHR45625:SF4">
    <property type="entry name" value="PEPTIDYLPROLYL ISOMERASE DOMAIN AND WD REPEAT-CONTAINING PROTEIN 1"/>
    <property type="match status" value="1"/>
</dbReference>
<comment type="caution">
    <text evidence="7">The sequence shown here is derived from an EMBL/GenBank/DDBJ whole genome shotgun (WGS) entry which is preliminary data.</text>
</comment>
<dbReference type="PANTHER" id="PTHR45625">
    <property type="entry name" value="PEPTIDYL-PROLYL CIS-TRANS ISOMERASE-RELATED"/>
    <property type="match status" value="1"/>
</dbReference>
<evidence type="ECO:0000256" key="5">
    <source>
        <dbReference type="SAM" id="MobiDB-lite"/>
    </source>
</evidence>
<name>A0ABP7K6C5_9ACTN</name>
<dbReference type="InterPro" id="IPR020892">
    <property type="entry name" value="Cyclophilin-type_PPIase_CS"/>
</dbReference>
<evidence type="ECO:0000256" key="1">
    <source>
        <dbReference type="ARBA" id="ARBA00002388"/>
    </source>
</evidence>
<evidence type="ECO:0000259" key="6">
    <source>
        <dbReference type="PROSITE" id="PS50072"/>
    </source>
</evidence>
<comment type="similarity">
    <text evidence="4">Belongs to the cyclophilin-type PPIase family.</text>
</comment>
<dbReference type="PROSITE" id="PS00170">
    <property type="entry name" value="CSA_PPIASE_1"/>
    <property type="match status" value="1"/>
</dbReference>
<accession>A0ABP7K6C5</accession>
<dbReference type="EC" id="5.2.1.8" evidence="4"/>
<organism evidence="7 8">
    <name type="scientific">Streptomyces lannensis</name>
    <dbReference type="NCBI Taxonomy" id="766498"/>
    <lineage>
        <taxon>Bacteria</taxon>
        <taxon>Bacillati</taxon>
        <taxon>Actinomycetota</taxon>
        <taxon>Actinomycetes</taxon>
        <taxon>Kitasatosporales</taxon>
        <taxon>Streptomycetaceae</taxon>
        <taxon>Streptomyces</taxon>
    </lineage>
</organism>
<comment type="catalytic activity">
    <reaction evidence="4">
        <text>[protein]-peptidylproline (omega=180) = [protein]-peptidylproline (omega=0)</text>
        <dbReference type="Rhea" id="RHEA:16237"/>
        <dbReference type="Rhea" id="RHEA-COMP:10747"/>
        <dbReference type="Rhea" id="RHEA-COMP:10748"/>
        <dbReference type="ChEBI" id="CHEBI:83833"/>
        <dbReference type="ChEBI" id="CHEBI:83834"/>
        <dbReference type="EC" id="5.2.1.8"/>
    </reaction>
</comment>
<proteinExistence type="inferred from homology"/>
<keyword evidence="2 4" id="KW-0697">Rotamase</keyword>
<dbReference type="Gene3D" id="2.40.100.10">
    <property type="entry name" value="Cyclophilin-like"/>
    <property type="match status" value="1"/>
</dbReference>
<evidence type="ECO:0000256" key="2">
    <source>
        <dbReference type="ARBA" id="ARBA00023110"/>
    </source>
</evidence>
<gene>
    <name evidence="7" type="ORF">GCM10022207_34980</name>
</gene>
<feature type="region of interest" description="Disordered" evidence="5">
    <location>
        <begin position="1"/>
        <end position="46"/>
    </location>
</feature>
<dbReference type="PROSITE" id="PS50072">
    <property type="entry name" value="CSA_PPIASE_2"/>
    <property type="match status" value="1"/>
</dbReference>
<dbReference type="InterPro" id="IPR044666">
    <property type="entry name" value="Cyclophilin_A-like"/>
</dbReference>
<dbReference type="Proteomes" id="UP001501563">
    <property type="component" value="Unassembled WGS sequence"/>
</dbReference>
<dbReference type="EMBL" id="BAAAZA010000008">
    <property type="protein sequence ID" value="GAA3867345.1"/>
    <property type="molecule type" value="Genomic_DNA"/>
</dbReference>
<keyword evidence="8" id="KW-1185">Reference proteome</keyword>
<evidence type="ECO:0000313" key="8">
    <source>
        <dbReference type="Proteomes" id="UP001501563"/>
    </source>
</evidence>
<evidence type="ECO:0000256" key="4">
    <source>
        <dbReference type="RuleBase" id="RU363019"/>
    </source>
</evidence>
<dbReference type="InterPro" id="IPR002130">
    <property type="entry name" value="Cyclophilin-type_PPIase_dom"/>
</dbReference>
<dbReference type="SUPFAM" id="SSF50891">
    <property type="entry name" value="Cyclophilin-like"/>
    <property type="match status" value="1"/>
</dbReference>
<protein>
    <recommendedName>
        <fullName evidence="4">Peptidyl-prolyl cis-trans isomerase</fullName>
        <shortName evidence="4">PPIase</shortName>
        <ecNumber evidence="4">5.2.1.8</ecNumber>
    </recommendedName>
</protein>
<dbReference type="PRINTS" id="PR00153">
    <property type="entry name" value="CSAPPISMRASE"/>
</dbReference>